<comment type="catalytic activity">
    <reaction evidence="9">
        <text>2 a 1,2-diacyl-sn-glycero-3-phospho-(1'-sn-glycerol) = a cardiolipin + glycerol</text>
        <dbReference type="Rhea" id="RHEA:31451"/>
        <dbReference type="ChEBI" id="CHEBI:17754"/>
        <dbReference type="ChEBI" id="CHEBI:62237"/>
        <dbReference type="ChEBI" id="CHEBI:64716"/>
    </reaction>
</comment>
<feature type="active site" evidence="9">
    <location>
        <position position="300"/>
    </location>
</feature>
<protein>
    <recommendedName>
        <fullName evidence="9">Cardiolipin synthase B</fullName>
        <shortName evidence="9">CL synthase</shortName>
        <ecNumber evidence="9">2.7.8.-</ecNumber>
    </recommendedName>
</protein>
<keyword evidence="8 9" id="KW-1208">Phospholipid metabolism</keyword>
<dbReference type="HAMAP" id="MF_01917">
    <property type="entry name" value="Cardiolipin_synth_ClsB"/>
    <property type="match status" value="1"/>
</dbReference>
<evidence type="ECO:0000256" key="4">
    <source>
        <dbReference type="ARBA" id="ARBA00022737"/>
    </source>
</evidence>
<dbReference type="NCBIfam" id="NF008427">
    <property type="entry name" value="PRK11263.1"/>
    <property type="match status" value="1"/>
</dbReference>
<evidence type="ECO:0000256" key="2">
    <source>
        <dbReference type="ARBA" id="ARBA00022516"/>
    </source>
</evidence>
<keyword evidence="12" id="KW-1185">Reference proteome</keyword>
<dbReference type="PANTHER" id="PTHR21248">
    <property type="entry name" value="CARDIOLIPIN SYNTHASE"/>
    <property type="match status" value="1"/>
</dbReference>
<evidence type="ECO:0000259" key="10">
    <source>
        <dbReference type="PROSITE" id="PS50035"/>
    </source>
</evidence>
<dbReference type="InterPro" id="IPR025202">
    <property type="entry name" value="PLD-like_dom"/>
</dbReference>
<dbReference type="EC" id="2.7.8.-" evidence="9"/>
<evidence type="ECO:0000256" key="7">
    <source>
        <dbReference type="ARBA" id="ARBA00023209"/>
    </source>
</evidence>
<evidence type="ECO:0000256" key="9">
    <source>
        <dbReference type="HAMAP-Rule" id="MF_01917"/>
    </source>
</evidence>
<dbReference type="InterPro" id="IPR030872">
    <property type="entry name" value="Cardiolipin_synth_ClsB"/>
</dbReference>
<dbReference type="PANTHER" id="PTHR21248:SF23">
    <property type="entry name" value="CARDIOLIPIN SYNTHASE B"/>
    <property type="match status" value="1"/>
</dbReference>
<name>A0A1R1I2V4_9RHOO</name>
<comment type="caution">
    <text evidence="11">The sequence shown here is derived from an EMBL/GenBank/DDBJ whole genome shotgun (WGS) entry which is preliminary data.</text>
</comment>
<evidence type="ECO:0000256" key="3">
    <source>
        <dbReference type="ARBA" id="ARBA00022679"/>
    </source>
</evidence>
<feature type="domain" description="PLD phosphodiesterase" evidence="10">
    <location>
        <begin position="108"/>
        <end position="135"/>
    </location>
</feature>
<dbReference type="PROSITE" id="PS50035">
    <property type="entry name" value="PLD"/>
    <property type="match status" value="2"/>
</dbReference>
<proteinExistence type="inferred from homology"/>
<feature type="domain" description="PLD phosphodiesterase" evidence="10">
    <location>
        <begin position="288"/>
        <end position="315"/>
    </location>
</feature>
<feature type="active site" evidence="9">
    <location>
        <position position="115"/>
    </location>
</feature>
<feature type="active site" evidence="9">
    <location>
        <position position="295"/>
    </location>
</feature>
<accession>A0A1R1I2V4</accession>
<keyword evidence="3 9" id="KW-0808">Transferase</keyword>
<gene>
    <name evidence="9" type="primary">clsB</name>
    <name evidence="11" type="ORF">BJN45_12290</name>
</gene>
<dbReference type="GO" id="GO:0005886">
    <property type="term" value="C:plasma membrane"/>
    <property type="evidence" value="ECO:0007669"/>
    <property type="project" value="UniProtKB-SubCell"/>
</dbReference>
<comment type="similarity">
    <text evidence="9">Belongs to the phospholipase D family. Cardiolipin synthase subfamily. ClsB sub-subfamily.</text>
</comment>
<sequence length="400" mass="45315">MSAEFLPGNRLTLLNSGREYFPALLAALAEAREEIYLESYIFADDPVGHEVASALCAAARRGVTVNVTVDGFGARNFAEDFRPRLAEAGVRSLFYRPEISRFHFQRHRLRRLHRKLVVIDGRIAFVGGINIVDDNNAPADMCPRYDYAVRVEGPVLSQIHHAARRMWEIVTWVNFKRRFRLTPIVHPCCEPAGEQQAAFLIRDNIRHRNDILHAYLSAIGSAREEILIANAYFLPGIRFARALYAAARRGVRITILLQGKTDHPLMRYAAQTLYAAGLKAGMRIFEYETSFLHAKVAVIDSEWATVGSSNIDPFSLLLAKEANLIVRDTVFAGELRASLHDAMRADSREMLPEDIARLPWHSRFLRWLSYGLVRLLVGLAGYGDRHWRNKEGVSPEPPER</sequence>
<organism evidence="11 12">
    <name type="scientific">Azonexus hydrophilus</name>
    <dbReference type="NCBI Taxonomy" id="418702"/>
    <lineage>
        <taxon>Bacteria</taxon>
        <taxon>Pseudomonadati</taxon>
        <taxon>Pseudomonadota</taxon>
        <taxon>Betaproteobacteria</taxon>
        <taxon>Rhodocyclales</taxon>
        <taxon>Azonexaceae</taxon>
        <taxon>Azonexus</taxon>
    </lineage>
</organism>
<dbReference type="EMBL" id="MTHD01000004">
    <property type="protein sequence ID" value="OMG53013.1"/>
    <property type="molecule type" value="Genomic_DNA"/>
</dbReference>
<keyword evidence="5 9" id="KW-0443">Lipid metabolism</keyword>
<dbReference type="RefSeq" id="WP_076095635.1">
    <property type="nucleotide sequence ID" value="NZ_MTHD01000004.1"/>
</dbReference>
<feature type="active site" evidence="9">
    <location>
        <position position="293"/>
    </location>
</feature>
<keyword evidence="7 9" id="KW-0594">Phospholipid biosynthesis</keyword>
<dbReference type="InterPro" id="IPR001736">
    <property type="entry name" value="PLipase_D/transphosphatidylase"/>
</dbReference>
<evidence type="ECO:0000256" key="6">
    <source>
        <dbReference type="ARBA" id="ARBA00023136"/>
    </source>
</evidence>
<dbReference type="GO" id="GO:0008808">
    <property type="term" value="F:cardiolipin synthase activity"/>
    <property type="evidence" value="ECO:0007669"/>
    <property type="project" value="InterPro"/>
</dbReference>
<dbReference type="Gene3D" id="3.30.870.10">
    <property type="entry name" value="Endonuclease Chain A"/>
    <property type="match status" value="2"/>
</dbReference>
<evidence type="ECO:0000256" key="1">
    <source>
        <dbReference type="ARBA" id="ARBA00022475"/>
    </source>
</evidence>
<evidence type="ECO:0000313" key="11">
    <source>
        <dbReference type="EMBL" id="OMG53013.1"/>
    </source>
</evidence>
<keyword evidence="1 9" id="KW-1003">Cell membrane</keyword>
<dbReference type="Proteomes" id="UP000187526">
    <property type="component" value="Unassembled WGS sequence"/>
</dbReference>
<evidence type="ECO:0000313" key="12">
    <source>
        <dbReference type="Proteomes" id="UP000187526"/>
    </source>
</evidence>
<comment type="function">
    <text evidence="9">Catalyzes the phosphatidyl group transfer from one phosphatidylglycerol molecule to another to form cardiolipin (CL) (diphosphatidylglycerol) and glycerol.</text>
</comment>
<dbReference type="SUPFAM" id="SSF56024">
    <property type="entry name" value="Phospholipase D/nuclease"/>
    <property type="match status" value="2"/>
</dbReference>
<evidence type="ECO:0000256" key="8">
    <source>
        <dbReference type="ARBA" id="ARBA00023264"/>
    </source>
</evidence>
<evidence type="ECO:0000256" key="5">
    <source>
        <dbReference type="ARBA" id="ARBA00023098"/>
    </source>
</evidence>
<dbReference type="CDD" id="cd09110">
    <property type="entry name" value="PLDc_CLS_1"/>
    <property type="match status" value="1"/>
</dbReference>
<dbReference type="GO" id="GO:0032049">
    <property type="term" value="P:cardiolipin biosynthetic process"/>
    <property type="evidence" value="ECO:0007669"/>
    <property type="project" value="InterPro"/>
</dbReference>
<keyword evidence="2 9" id="KW-0444">Lipid biosynthesis</keyword>
<comment type="subcellular location">
    <subcellularLocation>
        <location evidence="9">Cell membrane</location>
        <topology evidence="9">Peripheral membrane protein</topology>
    </subcellularLocation>
</comment>
<dbReference type="SMART" id="SM00155">
    <property type="entry name" value="PLDc"/>
    <property type="match status" value="2"/>
</dbReference>
<dbReference type="CDD" id="cd09159">
    <property type="entry name" value="PLDc_ybhO_like_2"/>
    <property type="match status" value="1"/>
</dbReference>
<feature type="active site" evidence="9">
    <location>
        <position position="120"/>
    </location>
</feature>
<keyword evidence="4" id="KW-0677">Repeat</keyword>
<dbReference type="STRING" id="418702.BJN45_12290"/>
<feature type="active site" evidence="9">
    <location>
        <position position="113"/>
    </location>
</feature>
<keyword evidence="6 9" id="KW-0472">Membrane</keyword>
<reference evidence="11 12" key="1">
    <citation type="submission" date="2016-10" db="EMBL/GenBank/DDBJ databases">
        <title>Alkaliphiles isolated from bioreactors.</title>
        <authorList>
            <person name="Salah Z."/>
            <person name="Rout S.P."/>
            <person name="Humphreys P.N."/>
        </authorList>
    </citation>
    <scope>NUCLEOTIDE SEQUENCE [LARGE SCALE GENOMIC DNA]</scope>
    <source>
        <strain evidence="11 12">ZS02</strain>
    </source>
</reference>
<dbReference type="AlphaFoldDB" id="A0A1R1I2V4"/>
<dbReference type="Pfam" id="PF13091">
    <property type="entry name" value="PLDc_2"/>
    <property type="match status" value="2"/>
</dbReference>
<dbReference type="OrthoDB" id="9762009at2"/>